<dbReference type="InterPro" id="IPR012340">
    <property type="entry name" value="NA-bd_OB-fold"/>
</dbReference>
<feature type="non-terminal residue" evidence="12">
    <location>
        <position position="216"/>
    </location>
</feature>
<dbReference type="PRINTS" id="PR00982">
    <property type="entry name" value="TRNASYNTHLYS"/>
</dbReference>
<evidence type="ECO:0000313" key="12">
    <source>
        <dbReference type="EMBL" id="GAH73531.1"/>
    </source>
</evidence>
<evidence type="ECO:0000256" key="8">
    <source>
        <dbReference type="ARBA" id="ARBA00023146"/>
    </source>
</evidence>
<dbReference type="SUPFAM" id="SSF50249">
    <property type="entry name" value="Nucleic acid-binding proteins"/>
    <property type="match status" value="1"/>
</dbReference>
<keyword evidence="3" id="KW-0436">Ligase</keyword>
<dbReference type="GO" id="GO:0005829">
    <property type="term" value="C:cytosol"/>
    <property type="evidence" value="ECO:0007669"/>
    <property type="project" value="TreeGrafter"/>
</dbReference>
<dbReference type="Gene3D" id="2.40.50.140">
    <property type="entry name" value="Nucleic acid-binding proteins"/>
    <property type="match status" value="1"/>
</dbReference>
<dbReference type="Pfam" id="PF00152">
    <property type="entry name" value="tRNA-synt_2"/>
    <property type="match status" value="1"/>
</dbReference>
<comment type="similarity">
    <text evidence="1">Belongs to the class-II aminoacyl-tRNA synthetase family.</text>
</comment>
<keyword evidence="4" id="KW-0479">Metal-binding</keyword>
<sequence length="216" mass="25064">MEEILDQKKIRIEKLEKLKGLGLNPYPYKFVRTHIIKEIREKEEEMVGANSVAIAGRIMAKRGHGKTVFADIKDESGKLQIYFRKDTLDKKLFEIVDLIDIGDFIGAQGEIFKTGTGELTLLVKGFEFLSKSVFPLPEKWHGLKDKEIRYRKRYLDLIMNKDVREMVVMRAKIIKKMREILDSKGFIEVETPTLQPLYGGAFAQPFKTYYNALDRD</sequence>
<dbReference type="InterPro" id="IPR004365">
    <property type="entry name" value="NA-bd_OB_tRNA"/>
</dbReference>
<dbReference type="EC" id="6.1.1.6" evidence="2"/>
<dbReference type="GO" id="GO:0005524">
    <property type="term" value="F:ATP binding"/>
    <property type="evidence" value="ECO:0007669"/>
    <property type="project" value="UniProtKB-KW"/>
</dbReference>
<dbReference type="CDD" id="cd04322">
    <property type="entry name" value="LysRS_N"/>
    <property type="match status" value="1"/>
</dbReference>
<dbReference type="GO" id="GO:0004824">
    <property type="term" value="F:lysine-tRNA ligase activity"/>
    <property type="evidence" value="ECO:0007669"/>
    <property type="project" value="UniProtKB-EC"/>
</dbReference>
<name>X1HTR0_9ZZZZ</name>
<dbReference type="InterPro" id="IPR044136">
    <property type="entry name" value="Lys-tRNA-ligase_II_N"/>
</dbReference>
<gene>
    <name evidence="12" type="ORF">S03H2_43833</name>
</gene>
<keyword evidence="6" id="KW-0067">ATP-binding</keyword>
<keyword evidence="5" id="KW-0547">Nucleotide-binding</keyword>
<keyword evidence="8" id="KW-0030">Aminoacyl-tRNA synthetase</keyword>
<protein>
    <recommendedName>
        <fullName evidence="2">lysine--tRNA ligase</fullName>
        <ecNumber evidence="2">6.1.1.6</ecNumber>
    </recommendedName>
</protein>
<dbReference type="PANTHER" id="PTHR42918">
    <property type="entry name" value="LYSYL-TRNA SYNTHETASE"/>
    <property type="match status" value="1"/>
</dbReference>
<reference evidence="12" key="1">
    <citation type="journal article" date="2014" name="Front. Microbiol.">
        <title>High frequency of phylogenetically diverse reductive dehalogenase-homologous genes in deep subseafloor sedimentary metagenomes.</title>
        <authorList>
            <person name="Kawai M."/>
            <person name="Futagami T."/>
            <person name="Toyoda A."/>
            <person name="Takaki Y."/>
            <person name="Nishi S."/>
            <person name="Hori S."/>
            <person name="Arai W."/>
            <person name="Tsubouchi T."/>
            <person name="Morono Y."/>
            <person name="Uchiyama I."/>
            <person name="Ito T."/>
            <person name="Fujiyama A."/>
            <person name="Inagaki F."/>
            <person name="Takami H."/>
        </authorList>
    </citation>
    <scope>NUCLEOTIDE SEQUENCE</scope>
    <source>
        <strain evidence="12">Expedition CK06-06</strain>
    </source>
</reference>
<dbReference type="EMBL" id="BARU01027373">
    <property type="protein sequence ID" value="GAH73531.1"/>
    <property type="molecule type" value="Genomic_DNA"/>
</dbReference>
<feature type="domain" description="Aminoacyl-tRNA synthetase class II (D/K/N)" evidence="10">
    <location>
        <begin position="145"/>
        <end position="213"/>
    </location>
</feature>
<evidence type="ECO:0000256" key="1">
    <source>
        <dbReference type="ARBA" id="ARBA00008226"/>
    </source>
</evidence>
<comment type="catalytic activity">
    <reaction evidence="9">
        <text>tRNA(Lys) + L-lysine + ATP = L-lysyl-tRNA(Lys) + AMP + diphosphate</text>
        <dbReference type="Rhea" id="RHEA:20792"/>
        <dbReference type="Rhea" id="RHEA-COMP:9696"/>
        <dbReference type="Rhea" id="RHEA-COMP:9697"/>
        <dbReference type="ChEBI" id="CHEBI:30616"/>
        <dbReference type="ChEBI" id="CHEBI:32551"/>
        <dbReference type="ChEBI" id="CHEBI:33019"/>
        <dbReference type="ChEBI" id="CHEBI:78442"/>
        <dbReference type="ChEBI" id="CHEBI:78529"/>
        <dbReference type="ChEBI" id="CHEBI:456215"/>
        <dbReference type="EC" id="6.1.1.6"/>
    </reaction>
</comment>
<dbReference type="FunFam" id="2.40.50.140:FF:000024">
    <property type="entry name" value="Lysine--tRNA ligase"/>
    <property type="match status" value="1"/>
</dbReference>
<dbReference type="GO" id="GO:0006430">
    <property type="term" value="P:lysyl-tRNA aminoacylation"/>
    <property type="evidence" value="ECO:0007669"/>
    <property type="project" value="InterPro"/>
</dbReference>
<dbReference type="InterPro" id="IPR018149">
    <property type="entry name" value="Lys-tRNA-synth_II_C"/>
</dbReference>
<evidence type="ECO:0000256" key="5">
    <source>
        <dbReference type="ARBA" id="ARBA00022741"/>
    </source>
</evidence>
<evidence type="ECO:0000259" key="11">
    <source>
        <dbReference type="Pfam" id="PF01336"/>
    </source>
</evidence>
<evidence type="ECO:0000256" key="3">
    <source>
        <dbReference type="ARBA" id="ARBA00022598"/>
    </source>
</evidence>
<keyword evidence="7" id="KW-0648">Protein biosynthesis</keyword>
<proteinExistence type="inferred from homology"/>
<dbReference type="InterPro" id="IPR004364">
    <property type="entry name" value="Aa-tRNA-synt_II"/>
</dbReference>
<evidence type="ECO:0000256" key="6">
    <source>
        <dbReference type="ARBA" id="ARBA00022840"/>
    </source>
</evidence>
<dbReference type="PANTHER" id="PTHR42918:SF15">
    <property type="entry name" value="LYSINE--TRNA LIGASE, CHLOROPLASTIC_MITOCHONDRIAL"/>
    <property type="match status" value="1"/>
</dbReference>
<evidence type="ECO:0000256" key="9">
    <source>
        <dbReference type="ARBA" id="ARBA00048573"/>
    </source>
</evidence>
<evidence type="ECO:0000256" key="4">
    <source>
        <dbReference type="ARBA" id="ARBA00022723"/>
    </source>
</evidence>
<dbReference type="AlphaFoldDB" id="X1HTR0"/>
<dbReference type="GO" id="GO:0046872">
    <property type="term" value="F:metal ion binding"/>
    <property type="evidence" value="ECO:0007669"/>
    <property type="project" value="UniProtKB-KW"/>
</dbReference>
<comment type="caution">
    <text evidence="12">The sequence shown here is derived from an EMBL/GenBank/DDBJ whole genome shotgun (WGS) entry which is preliminary data.</text>
</comment>
<dbReference type="Gene3D" id="3.30.930.10">
    <property type="entry name" value="Bira Bifunctional Protein, Domain 2"/>
    <property type="match status" value="1"/>
</dbReference>
<evidence type="ECO:0000256" key="2">
    <source>
        <dbReference type="ARBA" id="ARBA00013166"/>
    </source>
</evidence>
<feature type="domain" description="OB" evidence="11">
    <location>
        <begin position="52"/>
        <end position="127"/>
    </location>
</feature>
<accession>X1HTR0</accession>
<dbReference type="Pfam" id="PF01336">
    <property type="entry name" value="tRNA_anti-codon"/>
    <property type="match status" value="1"/>
</dbReference>
<dbReference type="GO" id="GO:0000049">
    <property type="term" value="F:tRNA binding"/>
    <property type="evidence" value="ECO:0007669"/>
    <property type="project" value="TreeGrafter"/>
</dbReference>
<organism evidence="12">
    <name type="scientific">marine sediment metagenome</name>
    <dbReference type="NCBI Taxonomy" id="412755"/>
    <lineage>
        <taxon>unclassified sequences</taxon>
        <taxon>metagenomes</taxon>
        <taxon>ecological metagenomes</taxon>
    </lineage>
</organism>
<dbReference type="InterPro" id="IPR045864">
    <property type="entry name" value="aa-tRNA-synth_II/BPL/LPL"/>
</dbReference>
<evidence type="ECO:0000259" key="10">
    <source>
        <dbReference type="Pfam" id="PF00152"/>
    </source>
</evidence>
<dbReference type="SUPFAM" id="SSF55681">
    <property type="entry name" value="Class II aaRS and biotin synthetases"/>
    <property type="match status" value="1"/>
</dbReference>
<evidence type="ECO:0000256" key="7">
    <source>
        <dbReference type="ARBA" id="ARBA00022917"/>
    </source>
</evidence>